<evidence type="ECO:0000256" key="1">
    <source>
        <dbReference type="ARBA" id="ARBA00004651"/>
    </source>
</evidence>
<keyword evidence="5 7" id="KW-1133">Transmembrane helix</keyword>
<dbReference type="GO" id="GO:0005886">
    <property type="term" value="C:plasma membrane"/>
    <property type="evidence" value="ECO:0007669"/>
    <property type="project" value="UniProtKB-SubCell"/>
</dbReference>
<name>A0A3B0MJT6_9GAMM</name>
<evidence type="ECO:0000256" key="3">
    <source>
        <dbReference type="ARBA" id="ARBA00022692"/>
    </source>
</evidence>
<feature type="transmembrane region" description="Helical" evidence="7">
    <location>
        <begin position="70"/>
        <end position="88"/>
    </location>
</feature>
<protein>
    <submittedName>
        <fullName evidence="8">Cysteine/O-acetylserine efflux protein</fullName>
    </submittedName>
</protein>
<comment type="subcellular location">
    <subcellularLocation>
        <location evidence="1">Cell membrane</location>
        <topology evidence="1">Multi-pass membrane protein</topology>
    </subcellularLocation>
</comment>
<evidence type="ECO:0000256" key="2">
    <source>
        <dbReference type="ARBA" id="ARBA00022475"/>
    </source>
</evidence>
<reference evidence="8" key="1">
    <citation type="submission" date="2018-04" db="EMBL/GenBank/DDBJ databases">
        <authorList>
            <person name="Go L.Y."/>
            <person name="Mitchell J.A."/>
        </authorList>
    </citation>
    <scope>NUCLEOTIDE SEQUENCE</scope>
    <source>
        <strain evidence="8">ARTV</strain>
    </source>
</reference>
<dbReference type="Pfam" id="PF01810">
    <property type="entry name" value="LysE"/>
    <property type="match status" value="1"/>
</dbReference>
<dbReference type="EMBL" id="UFQR01000006">
    <property type="protein sequence ID" value="SSW95664.1"/>
    <property type="molecule type" value="Genomic_DNA"/>
</dbReference>
<gene>
    <name evidence="8" type="primary">eamB</name>
    <name evidence="8" type="ORF">ARTV_1687</name>
</gene>
<proteinExistence type="predicted"/>
<feature type="transmembrane region" description="Helical" evidence="7">
    <location>
        <begin position="6"/>
        <end position="27"/>
    </location>
</feature>
<keyword evidence="4" id="KW-0813">Transport</keyword>
<organism evidence="8">
    <name type="scientific">Arsenophonus endosymbiont of Trialeurodes vaporariorum</name>
    <dbReference type="NCBI Taxonomy" id="235567"/>
    <lineage>
        <taxon>Bacteria</taxon>
        <taxon>Pseudomonadati</taxon>
        <taxon>Pseudomonadota</taxon>
        <taxon>Gammaproteobacteria</taxon>
        <taxon>Enterobacterales</taxon>
        <taxon>Morganellaceae</taxon>
        <taxon>Arsenophonus</taxon>
    </lineage>
</organism>
<dbReference type="GO" id="GO:0015171">
    <property type="term" value="F:amino acid transmembrane transporter activity"/>
    <property type="evidence" value="ECO:0007669"/>
    <property type="project" value="TreeGrafter"/>
</dbReference>
<accession>A0A3B0MJT6</accession>
<feature type="transmembrane region" description="Helical" evidence="7">
    <location>
        <begin position="39"/>
        <end position="64"/>
    </location>
</feature>
<keyword evidence="2" id="KW-1003">Cell membrane</keyword>
<feature type="transmembrane region" description="Helical" evidence="7">
    <location>
        <begin position="179"/>
        <end position="199"/>
    </location>
</feature>
<evidence type="ECO:0000256" key="6">
    <source>
        <dbReference type="ARBA" id="ARBA00023136"/>
    </source>
</evidence>
<dbReference type="InterPro" id="IPR001123">
    <property type="entry name" value="LeuE-type"/>
</dbReference>
<keyword evidence="4" id="KW-0029">Amino-acid transport</keyword>
<keyword evidence="6 7" id="KW-0472">Membrane</keyword>
<sequence length="200" mass="22134">MSYGLIFALFTFLFIVAITPGPNNLLFTSSGAQYGLRRSIPLMFGVILGIQSILFISAAGLAVLLLLSPVLQIIMKIVGSLYLLWLAWKLATSHHMQLNTESKVAKSIKWYQGSLLQFLNPKAWMMGLGAVSSYSVADNYANSILIISFVMLIVNLIGGFVWVGFGSLIGILLRGRNTWFIFNITMSIFTLTCIPCIWLQ</sequence>
<evidence type="ECO:0000256" key="5">
    <source>
        <dbReference type="ARBA" id="ARBA00022989"/>
    </source>
</evidence>
<evidence type="ECO:0000313" key="8">
    <source>
        <dbReference type="EMBL" id="SSW95664.1"/>
    </source>
</evidence>
<keyword evidence="3 7" id="KW-0812">Transmembrane</keyword>
<dbReference type="PANTHER" id="PTHR30086:SF20">
    <property type="entry name" value="ARGININE EXPORTER PROTEIN ARGO-RELATED"/>
    <property type="match status" value="1"/>
</dbReference>
<feature type="transmembrane region" description="Helical" evidence="7">
    <location>
        <begin position="144"/>
        <end position="173"/>
    </location>
</feature>
<dbReference type="GO" id="GO:0033228">
    <property type="term" value="P:cysteine export across plasma membrane"/>
    <property type="evidence" value="ECO:0007669"/>
    <property type="project" value="TreeGrafter"/>
</dbReference>
<evidence type="ECO:0000256" key="7">
    <source>
        <dbReference type="SAM" id="Phobius"/>
    </source>
</evidence>
<dbReference type="PANTHER" id="PTHR30086">
    <property type="entry name" value="ARGININE EXPORTER PROTEIN ARGO"/>
    <property type="match status" value="1"/>
</dbReference>
<evidence type="ECO:0000256" key="4">
    <source>
        <dbReference type="ARBA" id="ARBA00022970"/>
    </source>
</evidence>
<dbReference type="AlphaFoldDB" id="A0A3B0MJT6"/>